<comment type="caution">
    <text evidence="3">The sequence shown here is derived from an EMBL/GenBank/DDBJ whole genome shotgun (WGS) entry which is preliminary data.</text>
</comment>
<keyword evidence="1" id="KW-0732">Signal</keyword>
<evidence type="ECO:0000313" key="4">
    <source>
        <dbReference type="Proteomes" id="UP000322499"/>
    </source>
</evidence>
<dbReference type="EMBL" id="VNHW01000029">
    <property type="protein sequence ID" value="TYP80649.1"/>
    <property type="molecule type" value="Genomic_DNA"/>
</dbReference>
<feature type="chain" id="PRO_5024463591" description="AMIN-like domain-containing protein" evidence="1">
    <location>
        <begin position="29"/>
        <end position="193"/>
    </location>
</feature>
<name>A0A5S5CK70_9ACTN</name>
<evidence type="ECO:0000313" key="3">
    <source>
        <dbReference type="EMBL" id="TYP80649.1"/>
    </source>
</evidence>
<feature type="signal peptide" evidence="1">
    <location>
        <begin position="1"/>
        <end position="28"/>
    </location>
</feature>
<organism evidence="3 4">
    <name type="scientific">Blastococcus xanthinilyticus</name>
    <dbReference type="NCBI Taxonomy" id="1564164"/>
    <lineage>
        <taxon>Bacteria</taxon>
        <taxon>Bacillati</taxon>
        <taxon>Actinomycetota</taxon>
        <taxon>Actinomycetes</taxon>
        <taxon>Geodermatophilales</taxon>
        <taxon>Geodermatophilaceae</taxon>
        <taxon>Blastococcus</taxon>
    </lineage>
</organism>
<sequence length="193" mass="19862">MNRFRLGPLAVLAGVVALLLGFLTPAAAAGSARAPYCGLVWGSLPESSAAAAAGLTVSDVRAGRHACFDRLVVDLRGPAAATGWSVRYVDAVHEVGSGAPVPLAGGAALEVVVDAPAYDRHGNATYLPPSRGAVVDVAGFRTFEQVAWAGSYEGSTTLGVGTRARLPFRTFVLLGAPGNDDAVRLVIDVAHRW</sequence>
<dbReference type="Pfam" id="PF24837">
    <property type="entry name" value="AMIN-like"/>
    <property type="match status" value="1"/>
</dbReference>
<dbReference type="InterPro" id="IPR056303">
    <property type="entry name" value="AMIN-like"/>
</dbReference>
<gene>
    <name evidence="3" type="ORF">BD833_12916</name>
</gene>
<feature type="domain" description="AMIN-like" evidence="2">
    <location>
        <begin position="56"/>
        <end position="191"/>
    </location>
</feature>
<dbReference type="Proteomes" id="UP000322499">
    <property type="component" value="Unassembled WGS sequence"/>
</dbReference>
<dbReference type="AlphaFoldDB" id="A0A5S5CK70"/>
<reference evidence="3 4" key="1">
    <citation type="submission" date="2019-07" db="EMBL/GenBank/DDBJ databases">
        <title>Genomic Encyclopedia of Archaeal and Bacterial Type Strains, Phase II (KMG-II): from individual species to whole genera.</title>
        <authorList>
            <person name="Goeker M."/>
        </authorList>
    </citation>
    <scope>NUCLEOTIDE SEQUENCE [LARGE SCALE GENOMIC DNA]</scope>
    <source>
        <strain evidence="3 4">DSM 46842</strain>
    </source>
</reference>
<evidence type="ECO:0000256" key="1">
    <source>
        <dbReference type="SAM" id="SignalP"/>
    </source>
</evidence>
<evidence type="ECO:0000259" key="2">
    <source>
        <dbReference type="Pfam" id="PF24837"/>
    </source>
</evidence>
<proteinExistence type="predicted"/>
<keyword evidence="4" id="KW-1185">Reference proteome</keyword>
<dbReference type="RefSeq" id="WP_243737893.1">
    <property type="nucleotide sequence ID" value="NZ_VNHW01000029.1"/>
</dbReference>
<protein>
    <recommendedName>
        <fullName evidence="2">AMIN-like domain-containing protein</fullName>
    </recommendedName>
</protein>
<accession>A0A5S5CK70</accession>